<evidence type="ECO:0000256" key="1">
    <source>
        <dbReference type="SAM" id="MobiDB-lite"/>
    </source>
</evidence>
<comment type="caution">
    <text evidence="2">The sequence shown here is derived from an EMBL/GenBank/DDBJ whole genome shotgun (WGS) entry which is preliminary data.</text>
</comment>
<feature type="compositionally biased region" description="Basic and acidic residues" evidence="1">
    <location>
        <begin position="387"/>
        <end position="396"/>
    </location>
</feature>
<feature type="compositionally biased region" description="Polar residues" evidence="1">
    <location>
        <begin position="113"/>
        <end position="132"/>
    </location>
</feature>
<feature type="compositionally biased region" description="Polar residues" evidence="1">
    <location>
        <begin position="256"/>
        <end position="268"/>
    </location>
</feature>
<feature type="region of interest" description="Disordered" evidence="1">
    <location>
        <begin position="1"/>
        <end position="49"/>
    </location>
</feature>
<feature type="region of interest" description="Disordered" evidence="1">
    <location>
        <begin position="307"/>
        <end position="453"/>
    </location>
</feature>
<name>A0AA38PCM5_9AGAR</name>
<evidence type="ECO:0000313" key="2">
    <source>
        <dbReference type="EMBL" id="KAJ3840459.1"/>
    </source>
</evidence>
<dbReference type="EMBL" id="MU806078">
    <property type="protein sequence ID" value="KAJ3840459.1"/>
    <property type="molecule type" value="Genomic_DNA"/>
</dbReference>
<feature type="compositionally biased region" description="Low complexity" evidence="1">
    <location>
        <begin position="363"/>
        <end position="373"/>
    </location>
</feature>
<feature type="region of interest" description="Disordered" evidence="1">
    <location>
        <begin position="201"/>
        <end position="271"/>
    </location>
</feature>
<feature type="compositionally biased region" description="Low complexity" evidence="1">
    <location>
        <begin position="206"/>
        <end position="217"/>
    </location>
</feature>
<reference evidence="2" key="1">
    <citation type="submission" date="2022-08" db="EMBL/GenBank/DDBJ databases">
        <authorList>
            <consortium name="DOE Joint Genome Institute"/>
            <person name="Min B."/>
            <person name="Riley R."/>
            <person name="Sierra-Patev S."/>
            <person name="Naranjo-Ortiz M."/>
            <person name="Looney B."/>
            <person name="Konkel Z."/>
            <person name="Slot J.C."/>
            <person name="Sakamoto Y."/>
            <person name="Steenwyk J.L."/>
            <person name="Rokas A."/>
            <person name="Carro J."/>
            <person name="Camarero S."/>
            <person name="Ferreira P."/>
            <person name="Molpeceres G."/>
            <person name="Ruiz-Duenas F.J."/>
            <person name="Serrano A."/>
            <person name="Henrissat B."/>
            <person name="Drula E."/>
            <person name="Hughes K.W."/>
            <person name="Mata J.L."/>
            <person name="Ishikawa N.K."/>
            <person name="Vargas-Isla R."/>
            <person name="Ushijima S."/>
            <person name="Smith C.A."/>
            <person name="Ahrendt S."/>
            <person name="Andreopoulos W."/>
            <person name="He G."/>
            <person name="Labutti K."/>
            <person name="Lipzen A."/>
            <person name="Ng V."/>
            <person name="Sandor L."/>
            <person name="Barry K."/>
            <person name="Martinez A.T."/>
            <person name="Xiao Y."/>
            <person name="Gibbons J.G."/>
            <person name="Terashima K."/>
            <person name="Hibbett D.S."/>
            <person name="Grigoriev I.V."/>
        </authorList>
    </citation>
    <scope>NUCLEOTIDE SEQUENCE</scope>
    <source>
        <strain evidence="2">TFB9207</strain>
    </source>
</reference>
<dbReference type="AlphaFoldDB" id="A0AA38PCM5"/>
<protein>
    <submittedName>
        <fullName evidence="2">Uncharacterized protein</fullName>
    </submittedName>
</protein>
<sequence>MDAFNHAQPSAGHVAIDMSGVGPRSSSRSPSNARSVHQSSRTYPYLRSQRPIQRSLFADERPPNPFPDAPLVDPWADQVCPLPMLHEATNYKYLPRTYRAYARPGPYLVSTSKETQTRLGTTPTSPTIRPNAQQQQQTQPLTSPLRSFFDSTVQNFYTGLTHLQSAWTSALYREKKEKEIITAQFLKMQRERDVAMERARILEEQSSSTSDSITRSSPETTDNEQRPVDSEGNSQKHPWNADIQLPTPPATGTFLPLNSSDRQSSSGSPVADYESYSLVYPSEYSTSPSPPPPQISGRQIFRPIVHRSSSDVSRSPKATKMPRLVSPREGRRIRLPLSSTYHGSGRDSVRSSSSSKSQRRSSADSLSSCGSFSTAYEECVGESSRSVSKEALDVPETKLSPVDSNDGLGECDMDISETEAEASDEEPDASTNKDTNEDISGQSRSGKKLLFHDQEDEVVRVPVASLEQEQNTVHSVQSPVTPTIQQQDSSSVLKIPRLHLQDLNRMYFS</sequence>
<accession>A0AA38PCM5</accession>
<feature type="compositionally biased region" description="Acidic residues" evidence="1">
    <location>
        <begin position="409"/>
        <end position="428"/>
    </location>
</feature>
<feature type="compositionally biased region" description="Low complexity" evidence="1">
    <location>
        <begin position="19"/>
        <end position="36"/>
    </location>
</feature>
<evidence type="ECO:0000313" key="3">
    <source>
        <dbReference type="Proteomes" id="UP001163846"/>
    </source>
</evidence>
<organism evidence="2 3">
    <name type="scientific">Lentinula raphanica</name>
    <dbReference type="NCBI Taxonomy" id="153919"/>
    <lineage>
        <taxon>Eukaryota</taxon>
        <taxon>Fungi</taxon>
        <taxon>Dikarya</taxon>
        <taxon>Basidiomycota</taxon>
        <taxon>Agaricomycotina</taxon>
        <taxon>Agaricomycetes</taxon>
        <taxon>Agaricomycetidae</taxon>
        <taxon>Agaricales</taxon>
        <taxon>Marasmiineae</taxon>
        <taxon>Omphalotaceae</taxon>
        <taxon>Lentinula</taxon>
    </lineage>
</organism>
<keyword evidence="3" id="KW-1185">Reference proteome</keyword>
<proteinExistence type="predicted"/>
<dbReference type="Proteomes" id="UP001163846">
    <property type="component" value="Unassembled WGS sequence"/>
</dbReference>
<feature type="region of interest" description="Disordered" evidence="1">
    <location>
        <begin position="113"/>
        <end position="141"/>
    </location>
</feature>
<gene>
    <name evidence="2" type="ORF">F5878DRAFT_69514</name>
</gene>